<dbReference type="EMBL" id="JADWDC010000004">
    <property type="protein sequence ID" value="MCC0175842.1"/>
    <property type="molecule type" value="Genomic_DNA"/>
</dbReference>
<keyword evidence="1" id="KW-0472">Membrane</keyword>
<reference evidence="2" key="1">
    <citation type="journal article" date="2021" name="Antonie Van Leeuwenhoek">
        <title>Draft genome and description of Waterburya agarophytonicola gen. nov. sp. nov. (Pleurocapsales, Cyanobacteria): a seaweed symbiont.</title>
        <authorList>
            <person name="Bonthond G."/>
            <person name="Shalygin S."/>
            <person name="Bayer T."/>
            <person name="Weinberger F."/>
        </authorList>
    </citation>
    <scope>NUCLEOTIDE SEQUENCE</scope>
    <source>
        <strain evidence="2">KI4</strain>
    </source>
</reference>
<protein>
    <submittedName>
        <fullName evidence="2">Uncharacterized protein</fullName>
    </submittedName>
</protein>
<feature type="transmembrane region" description="Helical" evidence="1">
    <location>
        <begin position="35"/>
        <end position="54"/>
    </location>
</feature>
<dbReference type="RefSeq" id="WP_229638841.1">
    <property type="nucleotide sequence ID" value="NZ_JADWDC010000004.1"/>
</dbReference>
<keyword evidence="1" id="KW-0812">Transmembrane</keyword>
<dbReference type="PANTHER" id="PTHR30121">
    <property type="entry name" value="UNCHARACTERIZED PROTEIN YJGR-RELATED"/>
    <property type="match status" value="1"/>
</dbReference>
<comment type="caution">
    <text evidence="2">The sequence shown here is derived from an EMBL/GenBank/DDBJ whole genome shotgun (WGS) entry which is preliminary data.</text>
</comment>
<dbReference type="AlphaFoldDB" id="A0A964FEG2"/>
<dbReference type="InterPro" id="IPR051162">
    <property type="entry name" value="T4SS_component"/>
</dbReference>
<gene>
    <name evidence="2" type="ORF">I4641_02450</name>
</gene>
<keyword evidence="3" id="KW-1185">Reference proteome</keyword>
<organism evidence="2 3">
    <name type="scientific">Waterburya agarophytonicola KI4</name>
    <dbReference type="NCBI Taxonomy" id="2874699"/>
    <lineage>
        <taxon>Bacteria</taxon>
        <taxon>Bacillati</taxon>
        <taxon>Cyanobacteriota</taxon>
        <taxon>Cyanophyceae</taxon>
        <taxon>Pleurocapsales</taxon>
        <taxon>Hyellaceae</taxon>
        <taxon>Waterburya</taxon>
        <taxon>Waterburya agarophytonicola</taxon>
    </lineage>
</organism>
<feature type="transmembrane region" description="Helical" evidence="1">
    <location>
        <begin position="60"/>
        <end position="79"/>
    </location>
</feature>
<proteinExistence type="predicted"/>
<dbReference type="Gene3D" id="1.10.8.730">
    <property type="match status" value="1"/>
</dbReference>
<keyword evidence="1" id="KW-1133">Transmembrane helix</keyword>
<accession>A0A964FEG2</accession>
<evidence type="ECO:0000313" key="3">
    <source>
        <dbReference type="Proteomes" id="UP000729733"/>
    </source>
</evidence>
<dbReference type="SUPFAM" id="SSF52540">
    <property type="entry name" value="P-loop containing nucleoside triphosphate hydrolases"/>
    <property type="match status" value="1"/>
</dbReference>
<sequence>MRKDKDFDREILEQSISTIQALGEKSKIAIIPREYLLPWLIITTISYVVIFKPLQFFLGLGYFWLLVIIIWFCTAWALIAGRKSHNFTDEFYPLPEDNWIDVPQTFIPATDKMFPKLVTKKIKLPEEQDSTGKSHKYIPFQNESELHGNMRVSIAGQDFVSILRCNKDLEWSASVPFNLVGLHPQLEDSEIINQSQAITNALKDIPQGESICFVFGCRSHCDKRKRQLTDLINEKFPIMGIMLESEKLKIEEITQKGLRQEWHHYAIVNWSQKNQDIRQNSDTISVFINLSKNFFAKYFRKMVGTENNYWRRIYITLGRDIYSNSFLPWKIRLESKGKLLLSSLNHLQAYELLANRFNNHITRDLEPDIPQKINVSDISGKLKHRVVINNPYSPKDLLSKLIEGDEGVSNCPNHDSRRDRIRIRNDLVAVLKLVYPPEKVQFSQQPYWVWDRIKHPSVRDTDVFLEITPGNVEDSRTNLKRLVRQSSYANKYAADKGNIIDVDADQLSDEAIEAQRRLKAGAQPLLVSFTIHVYRQSDIELDIACQRLIELFAPAKLVREDKVCWKRWMESLPINNHKILTSSQVFSEPRITMDTESIRSLLPLIRPRDIHFSGVEFINTEGGYPIYINIVEECLRGIITGGTGSGKTVMAFSHIKQALAREDRACVGFDMSNEGEGTLKPIMELLGEQGAYINLIDESFNILQPPDLRKHNPDVQSRRFKIWLESRKKIITAFAVGSNPNDDINTDIISAIVTLALEVFFSDIEIVRRYNAALENGWKSPEWQNIPILEDFLFFCSKDKLDLSDFGSQQGEALDIIVTNISAKLVDPNIGDCISKPSTVSPHARLQFFGLSGLSDDNNAYVLSLVAHGACLNASLEYEKNLVIIDECPALFRKPGFTELVGMQFSLGRKEGTSVLLIGQNIEAITQCENSSQIIRNTDFHFIGKISSDGIEHYSKVLHIPARDLRQNAGDTFGIDKNMGCSYWLIKYLDKHWITAFYPSIYELAGLANSPDEKRERQTIMNKYPNSQKGKCLGLAEYASIY</sequence>
<dbReference type="PANTHER" id="PTHR30121:SF6">
    <property type="entry name" value="SLR6007 PROTEIN"/>
    <property type="match status" value="1"/>
</dbReference>
<dbReference type="Gene3D" id="3.40.50.300">
    <property type="entry name" value="P-loop containing nucleotide triphosphate hydrolases"/>
    <property type="match status" value="1"/>
</dbReference>
<evidence type="ECO:0000313" key="2">
    <source>
        <dbReference type="EMBL" id="MCC0175842.1"/>
    </source>
</evidence>
<name>A0A964FEG2_9CYAN</name>
<dbReference type="Proteomes" id="UP000729733">
    <property type="component" value="Unassembled WGS sequence"/>
</dbReference>
<evidence type="ECO:0000256" key="1">
    <source>
        <dbReference type="SAM" id="Phobius"/>
    </source>
</evidence>
<dbReference type="InterPro" id="IPR027417">
    <property type="entry name" value="P-loop_NTPase"/>
</dbReference>